<dbReference type="InterPro" id="IPR050776">
    <property type="entry name" value="Ank_Repeat/CDKN_Inhibitor"/>
</dbReference>
<keyword evidence="1" id="KW-0677">Repeat</keyword>
<dbReference type="Gene3D" id="1.25.40.20">
    <property type="entry name" value="Ankyrin repeat-containing domain"/>
    <property type="match status" value="1"/>
</dbReference>
<dbReference type="PANTHER" id="PTHR24201">
    <property type="entry name" value="ANK_REP_REGION DOMAIN-CONTAINING PROTEIN"/>
    <property type="match status" value="1"/>
</dbReference>
<sequence length="524" mass="58942">MNDRGEVAYEMEKKRGRYTNICVQHDSDSEDYDGIDQLAIELAQKATIAAHRELNHASIHEDSTEVVTINPGHNIEPFEQKRILEPISDCVTGDVKTVQKYLETSSEAQLFVKGRFPDGQTTLIKAAAEQSSAMVSLLIKHGAEVNAVGASGRTSLMEAALFGRINNVKVLLDHGAHNDIRDDEKRSAIDFARDLPKNRLEVYDRTAIPSSYQRLGYIEDTFERDIDRKGILHLLGEEGQKSKIVFGRPPTLATSRSYSFKTTTTQDSFVLCGPIEKYPITRGGKTVARLERGGKFSSVGAMSGWSHSSVQFLRVNGRQWTDDVFYISEVVGHVLSPHSGDWGKDGQYNACHAEKQLIAYFIDRHVFLPRDRLPDLELEDEIKLRENELQTVFSSTGIGCQVTALRARREDLEYQLFDGDEKLVGKHEEIRKLKSSLRSVESTLNRLISSPGARPFLELESRLEVLHQRLQRHTDLTYMANAPPPESLTEGVILISSRPCPDCIMFKNKVNEFFGLSIKLYATL</sequence>
<keyword evidence="2 3" id="KW-0040">ANK repeat</keyword>
<evidence type="ECO:0000313" key="6">
    <source>
        <dbReference type="Proteomes" id="UP001220324"/>
    </source>
</evidence>
<dbReference type="Pfam" id="PF24120">
    <property type="entry name" value="SsdA_C"/>
    <property type="match status" value="1"/>
</dbReference>
<dbReference type="InterPro" id="IPR057517">
    <property type="entry name" value="SsdA-like_C"/>
</dbReference>
<gene>
    <name evidence="5" type="ORF">N7494_005372</name>
</gene>
<dbReference type="SUPFAM" id="SSF48403">
    <property type="entry name" value="Ankyrin repeat"/>
    <property type="match status" value="1"/>
</dbReference>
<proteinExistence type="predicted"/>
<evidence type="ECO:0000256" key="3">
    <source>
        <dbReference type="PROSITE-ProRule" id="PRU00023"/>
    </source>
</evidence>
<dbReference type="Proteomes" id="UP001220324">
    <property type="component" value="Unassembled WGS sequence"/>
</dbReference>
<dbReference type="InterPro" id="IPR036770">
    <property type="entry name" value="Ankyrin_rpt-contain_sf"/>
</dbReference>
<name>A0AAD6CXZ7_9EURO</name>
<dbReference type="SMART" id="SM00248">
    <property type="entry name" value="ANK"/>
    <property type="match status" value="2"/>
</dbReference>
<evidence type="ECO:0000256" key="2">
    <source>
        <dbReference type="ARBA" id="ARBA00023043"/>
    </source>
</evidence>
<reference evidence="5 6" key="1">
    <citation type="journal article" date="2023" name="IMA Fungus">
        <title>Comparative genomic study of the Penicillium genus elucidates a diverse pangenome and 15 lateral gene transfer events.</title>
        <authorList>
            <person name="Petersen C."/>
            <person name="Sorensen T."/>
            <person name="Nielsen M.R."/>
            <person name="Sondergaard T.E."/>
            <person name="Sorensen J.L."/>
            <person name="Fitzpatrick D.A."/>
            <person name="Frisvad J.C."/>
            <person name="Nielsen K.L."/>
        </authorList>
    </citation>
    <scope>NUCLEOTIDE SEQUENCE [LARGE SCALE GENOMIC DNA]</scope>
    <source>
        <strain evidence="5 6">IBT 35679</strain>
    </source>
</reference>
<evidence type="ECO:0000259" key="4">
    <source>
        <dbReference type="Pfam" id="PF24120"/>
    </source>
</evidence>
<feature type="domain" description="Single-strand DNA deaminase toxin A-like C-terminal" evidence="4">
    <location>
        <begin position="301"/>
        <end position="358"/>
    </location>
</feature>
<feature type="repeat" description="ANK" evidence="3">
    <location>
        <begin position="118"/>
        <end position="150"/>
    </location>
</feature>
<keyword evidence="6" id="KW-1185">Reference proteome</keyword>
<feature type="repeat" description="ANK" evidence="3">
    <location>
        <begin position="151"/>
        <end position="183"/>
    </location>
</feature>
<dbReference type="PROSITE" id="PS50088">
    <property type="entry name" value="ANK_REPEAT"/>
    <property type="match status" value="2"/>
</dbReference>
<evidence type="ECO:0000256" key="1">
    <source>
        <dbReference type="ARBA" id="ARBA00022737"/>
    </source>
</evidence>
<protein>
    <submittedName>
        <fullName evidence="5">Ankyrin repeat protein</fullName>
    </submittedName>
</protein>
<evidence type="ECO:0000313" key="5">
    <source>
        <dbReference type="EMBL" id="KAJ5544093.1"/>
    </source>
</evidence>
<dbReference type="Pfam" id="PF12796">
    <property type="entry name" value="Ank_2"/>
    <property type="match status" value="1"/>
</dbReference>
<dbReference type="EMBL" id="JAQIZZ010000004">
    <property type="protein sequence ID" value="KAJ5544093.1"/>
    <property type="molecule type" value="Genomic_DNA"/>
</dbReference>
<dbReference type="AlphaFoldDB" id="A0AAD6CXZ7"/>
<comment type="caution">
    <text evidence="5">The sequence shown here is derived from an EMBL/GenBank/DDBJ whole genome shotgun (WGS) entry which is preliminary data.</text>
</comment>
<dbReference type="InterPro" id="IPR002110">
    <property type="entry name" value="Ankyrin_rpt"/>
</dbReference>
<dbReference type="PROSITE" id="PS50297">
    <property type="entry name" value="ANK_REP_REGION"/>
    <property type="match status" value="2"/>
</dbReference>
<organism evidence="5 6">
    <name type="scientific">Penicillium frequentans</name>
    <dbReference type="NCBI Taxonomy" id="3151616"/>
    <lineage>
        <taxon>Eukaryota</taxon>
        <taxon>Fungi</taxon>
        <taxon>Dikarya</taxon>
        <taxon>Ascomycota</taxon>
        <taxon>Pezizomycotina</taxon>
        <taxon>Eurotiomycetes</taxon>
        <taxon>Eurotiomycetidae</taxon>
        <taxon>Eurotiales</taxon>
        <taxon>Aspergillaceae</taxon>
        <taxon>Penicillium</taxon>
    </lineage>
</organism>
<accession>A0AAD6CXZ7</accession>